<protein>
    <submittedName>
        <fullName evidence="1">Uncharacterized protein</fullName>
    </submittedName>
</protein>
<dbReference type="EMBL" id="BAABME010002612">
    <property type="protein sequence ID" value="GAA0155403.1"/>
    <property type="molecule type" value="Genomic_DNA"/>
</dbReference>
<proteinExistence type="predicted"/>
<dbReference type="Proteomes" id="UP001454036">
    <property type="component" value="Unassembled WGS sequence"/>
</dbReference>
<dbReference type="SUPFAM" id="SSF52540">
    <property type="entry name" value="P-loop containing nucleoside triphosphate hydrolases"/>
    <property type="match status" value="1"/>
</dbReference>
<reference evidence="1 2" key="1">
    <citation type="submission" date="2024-01" db="EMBL/GenBank/DDBJ databases">
        <title>The complete chloroplast genome sequence of Lithospermum erythrorhizon: insights into the phylogenetic relationship among Boraginaceae species and the maternal lineages of purple gromwells.</title>
        <authorList>
            <person name="Okada T."/>
            <person name="Watanabe K."/>
        </authorList>
    </citation>
    <scope>NUCLEOTIDE SEQUENCE [LARGE SCALE GENOMIC DNA]</scope>
</reference>
<accession>A0AAV3PYY1</accession>
<evidence type="ECO:0000313" key="2">
    <source>
        <dbReference type="Proteomes" id="UP001454036"/>
    </source>
</evidence>
<dbReference type="AlphaFoldDB" id="A0AAV3PYY1"/>
<sequence length="444" mass="50028">MTFGGDSAMVETLASEAILTHAKPTQPQCQTLNKSTGTQLQTIVYNDINAHIISHKILASLGDWGDGSDEVVYAAAKVVRAGPEAYHSDYSTLIGGKKRLEIIPIYEKVLGIHIPTIEYVGDKYSMLENLEMIEGLSSIYDIPSFPDEDKNSVTKIPPFPPYIQLSEMTPRNPQFSDGNTLSSKAELVRLLSIFDGASFFAENQNYFSKIPPIPPDILIQRNSISPHVLSHFLNSENTEDIMSISLDVDIPKWLSLISGGKLNSSLSHWVKLPSKTNVEKLSQEKFKVCVSLGPALAQLIVEMEKEKFKIPKHAQESAAKVKEISEVSGLYEDLKSDIKKEGNYDRRTKHDQELKATWEIVVANSKRLIYMLKMKALKMTRATYLVLNVVDWMFDIEFALQMRSTFGKTYYKKLLSSETMTHKVEELEREIISNPKISLVIFQM</sequence>
<comment type="caution">
    <text evidence="1">The sequence shown here is derived from an EMBL/GenBank/DDBJ whole genome shotgun (WGS) entry which is preliminary data.</text>
</comment>
<dbReference type="InterPro" id="IPR027417">
    <property type="entry name" value="P-loop_NTPase"/>
</dbReference>
<dbReference type="Gene3D" id="3.40.50.300">
    <property type="entry name" value="P-loop containing nucleotide triphosphate hydrolases"/>
    <property type="match status" value="1"/>
</dbReference>
<evidence type="ECO:0000313" key="1">
    <source>
        <dbReference type="EMBL" id="GAA0155403.1"/>
    </source>
</evidence>
<organism evidence="1 2">
    <name type="scientific">Lithospermum erythrorhizon</name>
    <name type="common">Purple gromwell</name>
    <name type="synonym">Lithospermum officinale var. erythrorhizon</name>
    <dbReference type="NCBI Taxonomy" id="34254"/>
    <lineage>
        <taxon>Eukaryota</taxon>
        <taxon>Viridiplantae</taxon>
        <taxon>Streptophyta</taxon>
        <taxon>Embryophyta</taxon>
        <taxon>Tracheophyta</taxon>
        <taxon>Spermatophyta</taxon>
        <taxon>Magnoliopsida</taxon>
        <taxon>eudicotyledons</taxon>
        <taxon>Gunneridae</taxon>
        <taxon>Pentapetalae</taxon>
        <taxon>asterids</taxon>
        <taxon>lamiids</taxon>
        <taxon>Boraginales</taxon>
        <taxon>Boraginaceae</taxon>
        <taxon>Boraginoideae</taxon>
        <taxon>Lithospermeae</taxon>
        <taxon>Lithospermum</taxon>
    </lineage>
</organism>
<name>A0AAV3PYY1_LITER</name>
<keyword evidence="2" id="KW-1185">Reference proteome</keyword>
<gene>
    <name evidence="1" type="ORF">LIER_13141</name>
</gene>